<dbReference type="PROSITE" id="PS51186">
    <property type="entry name" value="GNAT"/>
    <property type="match status" value="1"/>
</dbReference>
<dbReference type="SUPFAM" id="SSF55729">
    <property type="entry name" value="Acyl-CoA N-acyltransferases (Nat)"/>
    <property type="match status" value="1"/>
</dbReference>
<proteinExistence type="predicted"/>
<protein>
    <submittedName>
        <fullName evidence="4">Putative indole acetic acid N-acetyltransferase</fullName>
        <ecNumber evidence="4">2.3.1.-</ecNumber>
    </submittedName>
</protein>
<dbReference type="AlphaFoldDB" id="A0A653XAZ3"/>
<dbReference type="EC" id="2.3.1.-" evidence="4"/>
<dbReference type="PANTHER" id="PTHR43877">
    <property type="entry name" value="AMINOALKYLPHOSPHONATE N-ACETYLTRANSFERASE-RELATED-RELATED"/>
    <property type="match status" value="1"/>
</dbReference>
<dbReference type="Gene3D" id="3.40.630.30">
    <property type="match status" value="1"/>
</dbReference>
<keyword evidence="2 4" id="KW-0012">Acyltransferase</keyword>
<dbReference type="EMBL" id="CABWLH010000010">
    <property type="protein sequence ID" value="VXC23857.1"/>
    <property type="molecule type" value="Genomic_DNA"/>
</dbReference>
<dbReference type="RefSeq" id="WP_024719272.1">
    <property type="nucleotide sequence ID" value="NZ_CANMIN010000003.1"/>
</dbReference>
<gene>
    <name evidence="4" type="primary">ysnE</name>
    <name evidence="4" type="ORF">BACI348_50613</name>
</gene>
<keyword evidence="1 4" id="KW-0808">Transferase</keyword>
<evidence type="ECO:0000256" key="2">
    <source>
        <dbReference type="ARBA" id="ARBA00023315"/>
    </source>
</evidence>
<dbReference type="CDD" id="cd04301">
    <property type="entry name" value="NAT_SF"/>
    <property type="match status" value="1"/>
</dbReference>
<evidence type="ECO:0000313" key="5">
    <source>
        <dbReference type="Proteomes" id="UP000433089"/>
    </source>
</evidence>
<dbReference type="InterPro" id="IPR016181">
    <property type="entry name" value="Acyl_CoA_acyltransferase"/>
</dbReference>
<feature type="domain" description="N-acetyltransferase" evidence="3">
    <location>
        <begin position="3"/>
        <end position="151"/>
    </location>
</feature>
<reference evidence="4 5" key="1">
    <citation type="submission" date="2019-10" db="EMBL/GenBank/DDBJ databases">
        <authorList>
            <person name="Karimi E."/>
        </authorList>
    </citation>
    <scope>NUCLEOTIDE SEQUENCE [LARGE SCALE GENOMIC DNA]</scope>
    <source>
        <strain evidence="4">Bacillus sp. 348</strain>
    </source>
</reference>
<dbReference type="PANTHER" id="PTHR43877:SF5">
    <property type="entry name" value="BLL8307 PROTEIN"/>
    <property type="match status" value="1"/>
</dbReference>
<dbReference type="GO" id="GO:0016747">
    <property type="term" value="F:acyltransferase activity, transferring groups other than amino-acyl groups"/>
    <property type="evidence" value="ECO:0007669"/>
    <property type="project" value="InterPro"/>
</dbReference>
<organism evidence="4 5">
    <name type="scientific">Bacillus altitudinis</name>
    <dbReference type="NCBI Taxonomy" id="293387"/>
    <lineage>
        <taxon>Bacteria</taxon>
        <taxon>Bacillati</taxon>
        <taxon>Bacillota</taxon>
        <taxon>Bacilli</taxon>
        <taxon>Bacillales</taxon>
        <taxon>Bacillaceae</taxon>
        <taxon>Bacillus</taxon>
    </lineage>
</organism>
<dbReference type="InterPro" id="IPR000182">
    <property type="entry name" value="GNAT_dom"/>
</dbReference>
<name>A0A653XAZ3_BACAB</name>
<evidence type="ECO:0000313" key="4">
    <source>
        <dbReference type="EMBL" id="VXC23857.1"/>
    </source>
</evidence>
<evidence type="ECO:0000256" key="1">
    <source>
        <dbReference type="ARBA" id="ARBA00022679"/>
    </source>
</evidence>
<evidence type="ECO:0000259" key="3">
    <source>
        <dbReference type="PROSITE" id="PS51186"/>
    </source>
</evidence>
<sequence length="151" mass="17217">MYIQQDELKDGQIEQLIKAHLEEMKKHSPPESIHALPLDHLKKHDVTVWSARDGEVLLGCGAIKELSSEHGELKSMRTAAAHMRKGVAKHLLTHLLQEAKRRGYKRVSLETGAIAFFEPARKLYESFGFQYCPPFGSYQEDPNSLFMTKEL</sequence>
<dbReference type="Pfam" id="PF00583">
    <property type="entry name" value="Acetyltransf_1"/>
    <property type="match status" value="1"/>
</dbReference>
<dbReference type="InterPro" id="IPR050832">
    <property type="entry name" value="Bact_Acetyltransf"/>
</dbReference>
<accession>A0A653XAZ3</accession>
<dbReference type="Proteomes" id="UP000433089">
    <property type="component" value="Unassembled WGS sequence"/>
</dbReference>